<evidence type="ECO:0000256" key="1">
    <source>
        <dbReference type="ARBA" id="ARBA00023002"/>
    </source>
</evidence>
<evidence type="ECO:0000259" key="2">
    <source>
        <dbReference type="Pfam" id="PF00107"/>
    </source>
</evidence>
<organism evidence="4 5">
    <name type="scientific">Candidatus Colimorpha enterica</name>
    <dbReference type="NCBI Taxonomy" id="3083063"/>
    <lineage>
        <taxon>Bacteria</taxon>
        <taxon>Pseudomonadati</taxon>
        <taxon>Bacteroidota</taxon>
        <taxon>Bacteroidia</taxon>
        <taxon>Bacteroidales</taxon>
        <taxon>Candidatus Colimorpha</taxon>
    </lineage>
</organism>
<dbReference type="CDD" id="cd08238">
    <property type="entry name" value="sorbose_phosphate_red"/>
    <property type="match status" value="1"/>
</dbReference>
<dbReference type="InterPro" id="IPR036291">
    <property type="entry name" value="NAD(P)-bd_dom_sf"/>
</dbReference>
<dbReference type="InterPro" id="IPR050129">
    <property type="entry name" value="Zn_alcohol_dh"/>
</dbReference>
<dbReference type="Proteomes" id="UP001139365">
    <property type="component" value="Unassembled WGS sequence"/>
</dbReference>
<dbReference type="GO" id="GO:0016491">
    <property type="term" value="F:oxidoreductase activity"/>
    <property type="evidence" value="ECO:0007669"/>
    <property type="project" value="UniProtKB-KW"/>
</dbReference>
<dbReference type="PANTHER" id="PTHR43401:SF2">
    <property type="entry name" value="L-THREONINE 3-DEHYDROGENASE"/>
    <property type="match status" value="1"/>
</dbReference>
<accession>A0AAE3K433</accession>
<protein>
    <submittedName>
        <fullName evidence="4">Zinc-binding dehydrogenase</fullName>
    </submittedName>
</protein>
<evidence type="ECO:0000313" key="5">
    <source>
        <dbReference type="Proteomes" id="UP001139365"/>
    </source>
</evidence>
<sequence length="420" mass="45940">MKTKAVRIYGANDIRLEEFELPAIKEDEILAEVISDSVCMSTHKAVLQGPAHKRVPEDVAVNPTIIGHEFCGIIREVGAKWKDKYKPGDKFAIQPAMNYKGSLYAPGYSYRWIGGNSQFVVIPHEVMECDCLLHYDHDTYFYGSLAEPVSCIVGGYHCNYHATPGVYVHNMGIVEGGNTILMAAAGPMGLEAIDYAIHCDRKPGLLVVTDIDSVRLKRAASIHTVEEAEKNGVKLVYVNTNDVENAHDYLMELTGGKGYDDAFVYAPVKPVVELADSVLGKDGCLNFFAGPTNTQFSALFNFYNVHYNFTHVCGNSGGNTQDMIESLDMMSNGKLNPAAMITHVGGLDAVIDTVINLPKIPGGKKLIYNHISMPLTALTDLAEKGKEDPMYAKLAEIVEANNGLWCGEAEKYLLAHAKAI</sequence>
<dbReference type="Gene3D" id="3.40.50.720">
    <property type="entry name" value="NAD(P)-binding Rossmann-like Domain"/>
    <property type="match status" value="1"/>
</dbReference>
<dbReference type="Gene3D" id="3.90.180.10">
    <property type="entry name" value="Medium-chain alcohol dehydrogenases, catalytic domain"/>
    <property type="match status" value="1"/>
</dbReference>
<keyword evidence="1" id="KW-0560">Oxidoreductase</keyword>
<dbReference type="Pfam" id="PF00107">
    <property type="entry name" value="ADH_zinc_N"/>
    <property type="match status" value="1"/>
</dbReference>
<evidence type="ECO:0000259" key="3">
    <source>
        <dbReference type="Pfam" id="PF08240"/>
    </source>
</evidence>
<dbReference type="AlphaFoldDB" id="A0AAE3K433"/>
<dbReference type="SUPFAM" id="SSF51735">
    <property type="entry name" value="NAD(P)-binding Rossmann-fold domains"/>
    <property type="match status" value="1"/>
</dbReference>
<feature type="domain" description="Alcohol dehydrogenase-like N-terminal" evidence="3">
    <location>
        <begin position="26"/>
        <end position="125"/>
    </location>
</feature>
<evidence type="ECO:0000313" key="4">
    <source>
        <dbReference type="EMBL" id="MCI5755223.1"/>
    </source>
</evidence>
<comment type="caution">
    <text evidence="4">The sequence shown here is derived from an EMBL/GenBank/DDBJ whole genome shotgun (WGS) entry which is preliminary data.</text>
</comment>
<reference evidence="4 5" key="1">
    <citation type="submission" date="2022-03" db="EMBL/GenBank/DDBJ databases">
        <title>Metagenome-assembled genomes from swine fecal metagenomes.</title>
        <authorList>
            <person name="Holman D.B."/>
            <person name="Kommadath A."/>
        </authorList>
    </citation>
    <scope>NUCLEOTIDE SEQUENCE [LARGE SCALE GENOMIC DNA]</scope>
    <source>
        <strain evidence="4">SUG147</strain>
    </source>
</reference>
<dbReference type="Pfam" id="PF08240">
    <property type="entry name" value="ADH_N"/>
    <property type="match status" value="1"/>
</dbReference>
<dbReference type="InterPro" id="IPR013154">
    <property type="entry name" value="ADH-like_N"/>
</dbReference>
<feature type="domain" description="Alcohol dehydrogenase-like C-terminal" evidence="2">
    <location>
        <begin position="224"/>
        <end position="331"/>
    </location>
</feature>
<name>A0AAE3K433_9BACT</name>
<dbReference type="SUPFAM" id="SSF50129">
    <property type="entry name" value="GroES-like"/>
    <property type="match status" value="1"/>
</dbReference>
<dbReference type="EMBL" id="JALEMU010000047">
    <property type="protein sequence ID" value="MCI5755223.1"/>
    <property type="molecule type" value="Genomic_DNA"/>
</dbReference>
<proteinExistence type="predicted"/>
<dbReference type="InterPro" id="IPR011032">
    <property type="entry name" value="GroES-like_sf"/>
</dbReference>
<dbReference type="PANTHER" id="PTHR43401">
    <property type="entry name" value="L-THREONINE 3-DEHYDROGENASE"/>
    <property type="match status" value="1"/>
</dbReference>
<dbReference type="InterPro" id="IPR013149">
    <property type="entry name" value="ADH-like_C"/>
</dbReference>
<gene>
    <name evidence="4" type="ORF">MR241_02880</name>
</gene>